<feature type="non-terminal residue" evidence="1">
    <location>
        <position position="1"/>
    </location>
</feature>
<feature type="non-terminal residue" evidence="1">
    <location>
        <position position="71"/>
    </location>
</feature>
<gene>
    <name evidence="1" type="ORF">MO867_23330</name>
</gene>
<sequence>SLASGSDRIRVKTTMTNQGEDLVDLESGFTLWPEGGYKFAVPGYAGEEEATVDKPIADRFVGYDEDWAIAL</sequence>
<keyword evidence="2" id="KW-1185">Reference proteome</keyword>
<dbReference type="Proteomes" id="UP001139028">
    <property type="component" value="Unassembled WGS sequence"/>
</dbReference>
<evidence type="ECO:0000313" key="2">
    <source>
        <dbReference type="Proteomes" id="UP001139028"/>
    </source>
</evidence>
<dbReference type="AlphaFoldDB" id="A0A9X2ESX6"/>
<dbReference type="EMBL" id="JALBWM010000579">
    <property type="protein sequence ID" value="MCO1337256.1"/>
    <property type="molecule type" value="Genomic_DNA"/>
</dbReference>
<organism evidence="1 2">
    <name type="scientific">Microbulbifer okhotskensis</name>
    <dbReference type="NCBI Taxonomy" id="2926617"/>
    <lineage>
        <taxon>Bacteria</taxon>
        <taxon>Pseudomonadati</taxon>
        <taxon>Pseudomonadota</taxon>
        <taxon>Gammaproteobacteria</taxon>
        <taxon>Cellvibrionales</taxon>
        <taxon>Microbulbiferaceae</taxon>
        <taxon>Microbulbifer</taxon>
    </lineage>
</organism>
<proteinExistence type="predicted"/>
<evidence type="ECO:0000313" key="1">
    <source>
        <dbReference type="EMBL" id="MCO1337256.1"/>
    </source>
</evidence>
<dbReference type="RefSeq" id="WP_252473550.1">
    <property type="nucleotide sequence ID" value="NZ_JALBWM010000579.1"/>
</dbReference>
<name>A0A9X2ESX6_9GAMM</name>
<reference evidence="1" key="1">
    <citation type="journal article" date="2022" name="Arch. Microbiol.">
        <title>Microbulbifer okhotskensis sp. nov., isolated from a deep bottom sediment of the Okhotsk Sea.</title>
        <authorList>
            <person name="Romanenko L."/>
            <person name="Kurilenko V."/>
            <person name="Otstavnykh N."/>
            <person name="Velansky P."/>
            <person name="Isaeva M."/>
            <person name="Mikhailov V."/>
        </authorList>
    </citation>
    <scope>NUCLEOTIDE SEQUENCE</scope>
    <source>
        <strain evidence="1">OS29</strain>
    </source>
</reference>
<protein>
    <submittedName>
        <fullName evidence="1">Uncharacterized protein</fullName>
    </submittedName>
</protein>
<comment type="caution">
    <text evidence="1">The sequence shown here is derived from an EMBL/GenBank/DDBJ whole genome shotgun (WGS) entry which is preliminary data.</text>
</comment>
<accession>A0A9X2ESX6</accession>